<evidence type="ECO:0000313" key="3">
    <source>
        <dbReference type="Proteomes" id="UP000241890"/>
    </source>
</evidence>
<dbReference type="EMBL" id="BEYU01000084">
    <property type="protein sequence ID" value="GBG30787.1"/>
    <property type="molecule type" value="Genomic_DNA"/>
</dbReference>
<dbReference type="PANTHER" id="PTHR32215:SF0">
    <property type="entry name" value="CILIA- AND FLAGELLA-ASSOCIATED PROTEIN 57"/>
    <property type="match status" value="1"/>
</dbReference>
<gene>
    <name evidence="2" type="ORF">FCC1311_070072</name>
</gene>
<dbReference type="InParanoid" id="A0A2R5GIR8"/>
<reference evidence="2 3" key="1">
    <citation type="submission" date="2017-12" db="EMBL/GenBank/DDBJ databases">
        <title>Sequencing, de novo assembly and annotation of complete genome of a new Thraustochytrid species, strain FCC1311.</title>
        <authorList>
            <person name="Sedici K."/>
            <person name="Godart F."/>
            <person name="Aiese Cigliano R."/>
            <person name="Sanseverino W."/>
            <person name="Barakat M."/>
            <person name="Ortet P."/>
            <person name="Marechal E."/>
            <person name="Cagnac O."/>
            <person name="Amato A."/>
        </authorList>
    </citation>
    <scope>NUCLEOTIDE SEQUENCE [LARGE SCALE GENOMIC DNA]</scope>
</reference>
<feature type="compositionally biased region" description="Basic and acidic residues" evidence="1">
    <location>
        <begin position="274"/>
        <end position="286"/>
    </location>
</feature>
<dbReference type="Proteomes" id="UP000241890">
    <property type="component" value="Unassembled WGS sequence"/>
</dbReference>
<evidence type="ECO:0000313" key="2">
    <source>
        <dbReference type="EMBL" id="GBG30787.1"/>
    </source>
</evidence>
<feature type="compositionally biased region" description="Low complexity" evidence="1">
    <location>
        <begin position="294"/>
        <end position="308"/>
    </location>
</feature>
<accession>A0A2R5GIR8</accession>
<evidence type="ECO:0000256" key="1">
    <source>
        <dbReference type="SAM" id="MobiDB-lite"/>
    </source>
</evidence>
<feature type="region of interest" description="Disordered" evidence="1">
    <location>
        <begin position="261"/>
        <end position="326"/>
    </location>
</feature>
<proteinExistence type="predicted"/>
<feature type="compositionally biased region" description="Low complexity" evidence="1">
    <location>
        <begin position="743"/>
        <end position="754"/>
    </location>
</feature>
<dbReference type="Gene3D" id="2.60.450.20">
    <property type="match status" value="1"/>
</dbReference>
<protein>
    <submittedName>
        <fullName evidence="2">Centromere protein J</fullName>
    </submittedName>
</protein>
<feature type="region of interest" description="Disordered" evidence="1">
    <location>
        <begin position="1"/>
        <end position="86"/>
    </location>
</feature>
<organism evidence="2 3">
    <name type="scientific">Hondaea fermentalgiana</name>
    <dbReference type="NCBI Taxonomy" id="2315210"/>
    <lineage>
        <taxon>Eukaryota</taxon>
        <taxon>Sar</taxon>
        <taxon>Stramenopiles</taxon>
        <taxon>Bigyra</taxon>
        <taxon>Labyrinthulomycetes</taxon>
        <taxon>Thraustochytrida</taxon>
        <taxon>Thraustochytriidae</taxon>
        <taxon>Hondaea</taxon>
    </lineage>
</organism>
<dbReference type="OrthoDB" id="10252174at2759"/>
<dbReference type="PANTHER" id="PTHR32215">
    <property type="entry name" value="CILIA- AND FLAGELLA-ASSOCIATED PROTEIN 57"/>
    <property type="match status" value="1"/>
</dbReference>
<name>A0A2R5GIR8_9STRA</name>
<dbReference type="InterPro" id="IPR047002">
    <property type="entry name" value="Tcp10_C_sf"/>
</dbReference>
<sequence>MRRGAKALREWTNKSPPLKRISSRGKLEDADGEIPTHEATGAASAGGVAVAGDSKTGTGSDPVLSEGPSANVDTGEANRARRKHHDSEVITMSNGATLEVFADGRKIQRSPDGTVIEIYKDGTKVQTSPSGIKIEVRPNGSKVQTNQDGSVLEIQPDGFTRQTSPDGTVVETRTDGSRWQRNPNGVVITVFADGSRTQVFPDGTLIEVKPSGEKLQTNPDGSRLEITVEGVIRPRSATKESISRAEEIKASAAPTVLKTTAVSPATTGSSTRDLASKFESKSKTETSRPTPVRTATTSNTTSASPSKSRFYLRRNSSEAPKAAETELQRENTRLKDTLKMIESKAAEDLASLRSKMQSDMQALVQEVEESREKAQQANKLESALLDATAELERTKKDLDSVVSANTEELAELKLKIIKAEADAAGVESGFERRLREETESLHAQIRDLELATKRSAEEMQNNGNDASAELAVMGTKLAAAENRARELEAETEQMRGALQRHEKAAKEAKADADAQRQTLSSIRETLQAAETEQQALHAQIEDLIFKGGSCAEQLTDLRKERDAAVAEREAAYVKLGEMTKKMVETVSSLTERENELTDAFTEIRQLRENADAKSVDKALSVERERAQELEAKLRTAQASIASDAAAGPELNDQLDAAKRKHQEQERVIASLEKRVETFDVAFSKAKEMNANSMEHLRHRLQHAELQCNELQLELDEANQERDQLHAKLATASTAAEAKPEVKPPSATNASSSSPLGANANDNSEKVAKMQSTVEDLRVQLAKRDREIASQRAHIEKLEKVQAAPALEAIAPIAPTHAGPTPARPPMNALLGQIQAGKSLNAVTADEPVRPGGSPVPGGLLAAIQGGAKLKKSPAASAAKPAGSRVGPSKAAAPSFAELCQLKAKQRADKTQRIDDLLANKKSAKPAVQATGAVSELQAALARRKKASSAAG</sequence>
<dbReference type="AlphaFoldDB" id="A0A2R5GIR8"/>
<keyword evidence="3" id="KW-1185">Reference proteome</keyword>
<dbReference type="InterPro" id="IPR052993">
    <property type="entry name" value="CFA-57"/>
</dbReference>
<feature type="compositionally biased region" description="Polar residues" evidence="1">
    <location>
        <begin position="261"/>
        <end position="273"/>
    </location>
</feature>
<feature type="compositionally biased region" description="Low complexity" evidence="1">
    <location>
        <begin position="39"/>
        <end position="52"/>
    </location>
</feature>
<feature type="region of interest" description="Disordered" evidence="1">
    <location>
        <begin position="728"/>
        <end position="770"/>
    </location>
</feature>
<comment type="caution">
    <text evidence="2">The sequence shown here is derived from an EMBL/GenBank/DDBJ whole genome shotgun (WGS) entry which is preliminary data.</text>
</comment>